<accession>A0A7T2ZNB5</accession>
<evidence type="ECO:0000313" key="1">
    <source>
        <dbReference type="EMBL" id="QPS97256.1"/>
    </source>
</evidence>
<evidence type="ECO:0000313" key="2">
    <source>
        <dbReference type="Proteomes" id="UP000594986"/>
    </source>
</evidence>
<dbReference type="EMBL" id="CP065706">
    <property type="protein sequence ID" value="QPS97256.1"/>
    <property type="molecule type" value="Genomic_DNA"/>
</dbReference>
<dbReference type="Proteomes" id="UP000594986">
    <property type="component" value="Chromosome"/>
</dbReference>
<sequence length="322" mass="37653">MIFNNLMKERRDKKINSLSKEIQRKLKRFEELNSKDYQLQVIKPSNELPKEGDIFVLSPKKGYYFLGKVMESNIESSNSLMSGSHVVVIFSTCFNTMDIETFKPNYHELLTDPFIVNNQYWEKGYFYVIKHSPLNEEEKKLDIGFYKIHPLGNSFCTSSGERLEHEPQILGMYGLCTITGVAAEINRSLIMNPSISPNFLLKNDNLSTKKIDSFIKNDEGIITIDIGDKLVREISNYIEVHFGIYMNGYNWEKFLDSYFRKNKMKNFEDLEMNTDAGTIELHFLDGDFGMNKNLYDQIVHLFTNPQVIYSFISKYNDEIMWE</sequence>
<name>A0A7T2ZNB5_STROR</name>
<reference evidence="1 2" key="1">
    <citation type="submission" date="2020-12" db="EMBL/GenBank/DDBJ databases">
        <title>FDA dAtabase for Regulatory Grade micrObial Sequences (FDA-ARGOS): Supporting development and validation of Infectious Disease Dx tests.</title>
        <authorList>
            <person name="Sproer C."/>
            <person name="Gronow S."/>
            <person name="Severitt S."/>
            <person name="Schroder I."/>
            <person name="Tallon L."/>
            <person name="Sadzewicz L."/>
            <person name="Zhao X."/>
            <person name="Boylan J."/>
            <person name="Ott S."/>
            <person name="Bowen H."/>
            <person name="Vavikolanu K."/>
            <person name="Mehta A."/>
            <person name="Aluvathingal J."/>
            <person name="Nadendla S."/>
            <person name="Lowell S."/>
            <person name="Myers T."/>
            <person name="Yan Y."/>
            <person name="Sichtig H."/>
        </authorList>
    </citation>
    <scope>NUCLEOTIDE SEQUENCE [LARGE SCALE GENOMIC DNA]</scope>
    <source>
        <strain evidence="1 2">FDAARGOS_886</strain>
    </source>
</reference>
<dbReference type="Pfam" id="PF15428">
    <property type="entry name" value="Imm26"/>
    <property type="match status" value="1"/>
</dbReference>
<dbReference type="RefSeq" id="WP_000576993.1">
    <property type="nucleotide sequence ID" value="NZ_CP065706.1"/>
</dbReference>
<dbReference type="InterPro" id="IPR029278">
    <property type="entry name" value="Imm26"/>
</dbReference>
<organism evidence="1 2">
    <name type="scientific">Streptococcus oralis</name>
    <dbReference type="NCBI Taxonomy" id="1303"/>
    <lineage>
        <taxon>Bacteria</taxon>
        <taxon>Bacillati</taxon>
        <taxon>Bacillota</taxon>
        <taxon>Bacilli</taxon>
        <taxon>Lactobacillales</taxon>
        <taxon>Streptococcaceae</taxon>
        <taxon>Streptococcus</taxon>
    </lineage>
</organism>
<gene>
    <name evidence="1" type="ORF">I6G43_08565</name>
</gene>
<dbReference type="AlphaFoldDB" id="A0A7T2ZNB5"/>
<proteinExistence type="predicted"/>
<protein>
    <submittedName>
        <fullName evidence="1">Immunity 26/phosphotriesterase HocA family protein</fullName>
    </submittedName>
</protein>